<proteinExistence type="predicted"/>
<gene>
    <name evidence="2" type="ORF">SIID45300_00922</name>
</gene>
<name>A0ABQ0C6V6_9PROT</name>
<sequence>MATPPHPLALSRGDSDPSGPVKSIARPLSKKTLSKRPLTSLEPRGGGAENGASTLNRAREIAEKGLFKEAVLLWERAMRQGGVTPLHPATPLVWMINAGQHLKAARHFTTHEAILHYDQPALWSLTRELLAVVCLTHDNDTRQLPPFNHPPWNQAPALLSAMRALAHDDTLAVRTLLTAIDADSPFLPMRRILESLLVSAQEPERIRTLLEEIPDTSPFAPLAHLARMRGLAPRERVKAILELPHEDKPLAARLCGATAQWIKLLVKLEKSRDPARLTALLIANADHLPRAATRAACLELLPDCPEERGPFEKRFGPLSELERERLFALHHERHGSPAKARGYWRKCIPLLESAPDAPKQSLQIALILRHMAQLERRDPHPDTSKILQWLEKSLEHDPDHQPTWVEILETRHRLGRDRLTFHRLADRAAHRFPEDEAILTLALRAAMEKGSYKKASGVAHRIQKINPGHDGILSERLSAHLQHARKRILEGRFTVARRELFRAERLSDEKSQPVGLLGAMLEFLAGDPRRGEEMLDEGRRLASQKTLHAVKAFLEGTALRLPGLMLDGFRRELIRCDALSAERSELVIIAGLITRVWPTHPDAAGEVMTLLGGQLRAGLRLPFEAGELLMICEALALTRRHAMLTQYARVGERQFPDEPMFRYFRARGQCENQPWRLTDHDFQRLFDAEGTLKQSDPEAAARIRALLAIPSTHPPIDPLRGVPLSPARIPKLLESKLLRELRARLREELHGHTDAASLRQLRDRLLETLAPTEFGQRGPAVLGYLLDRALKLKPPRHEEANRQPVLPRQLELELSIE</sequence>
<comment type="caution">
    <text evidence="2">The sequence shown here is derived from an EMBL/GenBank/DDBJ whole genome shotgun (WGS) entry which is preliminary data.</text>
</comment>
<feature type="region of interest" description="Disordered" evidence="1">
    <location>
        <begin position="1"/>
        <end position="53"/>
    </location>
</feature>
<evidence type="ECO:0000313" key="3">
    <source>
        <dbReference type="Proteomes" id="UP001628193"/>
    </source>
</evidence>
<evidence type="ECO:0000313" key="2">
    <source>
        <dbReference type="EMBL" id="GAB0056614.1"/>
    </source>
</evidence>
<dbReference type="Gene3D" id="1.25.40.10">
    <property type="entry name" value="Tetratricopeptide repeat domain"/>
    <property type="match status" value="1"/>
</dbReference>
<accession>A0ABQ0C6V6</accession>
<dbReference type="Proteomes" id="UP001628193">
    <property type="component" value="Unassembled WGS sequence"/>
</dbReference>
<dbReference type="EMBL" id="BAAFGK010000004">
    <property type="protein sequence ID" value="GAB0056614.1"/>
    <property type="molecule type" value="Genomic_DNA"/>
</dbReference>
<dbReference type="InterPro" id="IPR011990">
    <property type="entry name" value="TPR-like_helical_dom_sf"/>
</dbReference>
<keyword evidence="3" id="KW-1185">Reference proteome</keyword>
<evidence type="ECO:0000256" key="1">
    <source>
        <dbReference type="SAM" id="MobiDB-lite"/>
    </source>
</evidence>
<reference evidence="2 3" key="1">
    <citation type="submission" date="2024-09" db="EMBL/GenBank/DDBJ databases">
        <title>Draft genome sequence of Candidatus Magnetaquicoccaceae bacterium FCR-1.</title>
        <authorList>
            <person name="Shimoshige H."/>
            <person name="Shimamura S."/>
            <person name="Taoka A."/>
            <person name="Kobayashi H."/>
            <person name="Maekawa T."/>
        </authorList>
    </citation>
    <scope>NUCLEOTIDE SEQUENCE [LARGE SCALE GENOMIC DNA]</scope>
    <source>
        <strain evidence="2 3">FCR-1</strain>
    </source>
</reference>
<protein>
    <submittedName>
        <fullName evidence="2">Uncharacterized protein</fullName>
    </submittedName>
</protein>
<dbReference type="RefSeq" id="WP_420904338.1">
    <property type="nucleotide sequence ID" value="NZ_BAAFGK010000004.1"/>
</dbReference>
<organism evidence="2 3">
    <name type="scientific">Candidatus Magnetaquiglobus chichijimensis</name>
    <dbReference type="NCBI Taxonomy" id="3141448"/>
    <lineage>
        <taxon>Bacteria</taxon>
        <taxon>Pseudomonadati</taxon>
        <taxon>Pseudomonadota</taxon>
        <taxon>Magnetococcia</taxon>
        <taxon>Magnetococcales</taxon>
        <taxon>Candidatus Magnetaquicoccaceae</taxon>
        <taxon>Candidatus Magnetaquiglobus</taxon>
    </lineage>
</organism>